<dbReference type="InParanoid" id="A0A6P8YK92"/>
<evidence type="ECO:0000256" key="2">
    <source>
        <dbReference type="SAM" id="MobiDB-lite"/>
    </source>
</evidence>
<name>A0A6P8YK92_THRPL</name>
<reference evidence="4" key="1">
    <citation type="submission" date="2025-08" db="UniProtKB">
        <authorList>
            <consortium name="RefSeq"/>
        </authorList>
    </citation>
    <scope>IDENTIFICATION</scope>
    <source>
        <tissue evidence="4">Total insect</tissue>
    </source>
</reference>
<feature type="compositionally biased region" description="Polar residues" evidence="2">
    <location>
        <begin position="45"/>
        <end position="58"/>
    </location>
</feature>
<organism evidence="4">
    <name type="scientific">Thrips palmi</name>
    <name type="common">Melon thrips</name>
    <dbReference type="NCBI Taxonomy" id="161013"/>
    <lineage>
        <taxon>Eukaryota</taxon>
        <taxon>Metazoa</taxon>
        <taxon>Ecdysozoa</taxon>
        <taxon>Arthropoda</taxon>
        <taxon>Hexapoda</taxon>
        <taxon>Insecta</taxon>
        <taxon>Pterygota</taxon>
        <taxon>Neoptera</taxon>
        <taxon>Paraneoptera</taxon>
        <taxon>Thysanoptera</taxon>
        <taxon>Terebrantia</taxon>
        <taxon>Thripoidea</taxon>
        <taxon>Thripidae</taxon>
        <taxon>Thrips</taxon>
    </lineage>
</organism>
<feature type="compositionally biased region" description="Low complexity" evidence="2">
    <location>
        <begin position="1"/>
        <end position="13"/>
    </location>
</feature>
<proteinExistence type="predicted"/>
<dbReference type="Proteomes" id="UP000515158">
    <property type="component" value="Unplaced"/>
</dbReference>
<dbReference type="RefSeq" id="XP_034237450.1">
    <property type="nucleotide sequence ID" value="XM_034381559.1"/>
</dbReference>
<dbReference type="AlphaFoldDB" id="A0A6P8YK92"/>
<feature type="region of interest" description="Disordered" evidence="2">
    <location>
        <begin position="1"/>
        <end position="58"/>
    </location>
</feature>
<evidence type="ECO:0000313" key="3">
    <source>
        <dbReference type="Proteomes" id="UP000515158"/>
    </source>
</evidence>
<dbReference type="KEGG" id="tpal:117642921"/>
<feature type="coiled-coil region" evidence="1">
    <location>
        <begin position="113"/>
        <end position="154"/>
    </location>
</feature>
<keyword evidence="1" id="KW-0175">Coiled coil</keyword>
<evidence type="ECO:0000313" key="4">
    <source>
        <dbReference type="RefSeq" id="XP_034237450.1"/>
    </source>
</evidence>
<gene>
    <name evidence="4" type="primary">LOC117642921</name>
</gene>
<sequence length="425" mass="46794">MGSGSRRGSVGMSPEKRSQSSPTGGPSGAAKRSKQGDPSQLDEPSPQNSLSSVSEISVKQEVATSPEATMSACRCTTFWCSDCGKEADELCGDMQHSLTSLRMHRAGPAAPRLQRLQTAASSARKVVAALQDARDAVEAQLREWRARLRRLEDAERELWAAAGQGGDPEALQLDGLDQRLLDAASLLGAQCQLQLDADGQWKAKLELPASNQNATLFPLALQLLQDGSLVKVFRPDEYLDVRSLSSQDEHSQELEDFLLDPALSKVRKLEDVICETRPTWCRVLLQRVAPRVEWLWVDNAAPRAPGGDRRHARAALPAHAATLQELRLMCASESDGTTPWHFADLAEGLRRCELRALRRVVLVRGTIRGYVDDDVPHEANSCKQQKKSIWDRLLAVDATSVVKVLCEVCDKCPKFPKLGDFTWKD</sequence>
<evidence type="ECO:0000256" key="1">
    <source>
        <dbReference type="SAM" id="Coils"/>
    </source>
</evidence>
<keyword evidence="3" id="KW-1185">Reference proteome</keyword>
<accession>A0A6P8YK92</accession>
<dbReference type="GeneID" id="117642921"/>
<protein>
    <submittedName>
        <fullName evidence="4">Uncharacterized protein LOC117642921</fullName>
    </submittedName>
</protein>